<dbReference type="EMBL" id="JOTP01000015">
    <property type="protein sequence ID" value="KEP25872.1"/>
    <property type="molecule type" value="Genomic_DNA"/>
</dbReference>
<evidence type="ECO:0000256" key="1">
    <source>
        <dbReference type="ARBA" id="ARBA00004141"/>
    </source>
</evidence>
<dbReference type="OrthoDB" id="5295733at2"/>
<feature type="transmembrane region" description="Helical" evidence="6">
    <location>
        <begin position="42"/>
        <end position="63"/>
    </location>
</feature>
<dbReference type="eggNOG" id="COG0861">
    <property type="taxonomic scope" value="Bacteria"/>
</dbReference>
<evidence type="ECO:0000313" key="8">
    <source>
        <dbReference type="Proteomes" id="UP000028091"/>
    </source>
</evidence>
<keyword evidence="5 6" id="KW-0472">Membrane</keyword>
<evidence type="ECO:0000313" key="7">
    <source>
        <dbReference type="EMBL" id="KEP25872.1"/>
    </source>
</evidence>
<dbReference type="Proteomes" id="UP000028091">
    <property type="component" value="Unassembled WGS sequence"/>
</dbReference>
<gene>
    <name evidence="7" type="ORF">BA70_05130</name>
</gene>
<comment type="similarity">
    <text evidence="2">Belongs to the TerC family.</text>
</comment>
<feature type="transmembrane region" description="Helical" evidence="6">
    <location>
        <begin position="69"/>
        <end position="87"/>
    </location>
</feature>
<evidence type="ECO:0000256" key="6">
    <source>
        <dbReference type="SAM" id="Phobius"/>
    </source>
</evidence>
<proteinExistence type="inferred from homology"/>
<keyword evidence="8" id="KW-1185">Reference proteome</keyword>
<dbReference type="NCBIfam" id="TIGR03717">
    <property type="entry name" value="R_switched_YjbE"/>
    <property type="match status" value="1"/>
</dbReference>
<evidence type="ECO:0000256" key="3">
    <source>
        <dbReference type="ARBA" id="ARBA00022692"/>
    </source>
</evidence>
<sequence>METEWIVSLLMIIGIDLILGGDNALIIAMASRSLSNDKRNKAIWIGTLLAVLMRITMTGAAVYLLTIPYLQFIGGLFLLYIGYNLLIEQKKESIRIKSSGSLWRAVQTIVIADLFMSLDNVIAVAGAAKGNMVLTAFGLMISVPIIIWGSKLIHTALTKFPFLLYGGSALLAFTGGEMIVRDVKLNEFMAQHATLEFLLPFLTVATVILASLFYEQTAENN</sequence>
<dbReference type="PANTHER" id="PTHR30238:SF4">
    <property type="entry name" value="SLL1022 PROTEIN"/>
    <property type="match status" value="1"/>
</dbReference>
<evidence type="ECO:0000256" key="4">
    <source>
        <dbReference type="ARBA" id="ARBA00022989"/>
    </source>
</evidence>
<organism evidence="7 8">
    <name type="scientific">Bacillus zhangzhouensis</name>
    <dbReference type="NCBI Taxonomy" id="1178540"/>
    <lineage>
        <taxon>Bacteria</taxon>
        <taxon>Bacillati</taxon>
        <taxon>Bacillota</taxon>
        <taxon>Bacilli</taxon>
        <taxon>Bacillales</taxon>
        <taxon>Bacillaceae</taxon>
        <taxon>Bacillus</taxon>
    </lineage>
</organism>
<name>A0A081L9E6_9BACI</name>
<dbReference type="GO" id="GO:0016020">
    <property type="term" value="C:membrane"/>
    <property type="evidence" value="ECO:0007669"/>
    <property type="project" value="UniProtKB-SubCell"/>
</dbReference>
<feature type="transmembrane region" description="Helical" evidence="6">
    <location>
        <begin position="6"/>
        <end position="30"/>
    </location>
</feature>
<reference evidence="7 8" key="1">
    <citation type="submission" date="2012-09" db="EMBL/GenBank/DDBJ databases">
        <title>Genome Sequence of Bacillus sp. DW5-4.</title>
        <authorList>
            <person name="Lai Q."/>
            <person name="Liu Y."/>
            <person name="Shao Z."/>
        </authorList>
    </citation>
    <scope>NUCLEOTIDE SEQUENCE [LARGE SCALE GENOMIC DNA]</scope>
    <source>
        <strain evidence="7 8">DW5-4</strain>
    </source>
</reference>
<evidence type="ECO:0000256" key="2">
    <source>
        <dbReference type="ARBA" id="ARBA00007511"/>
    </source>
</evidence>
<dbReference type="InterPro" id="IPR022301">
    <property type="entry name" value="Integral_membrane_YjbE"/>
</dbReference>
<comment type="caution">
    <text evidence="7">The sequence shown here is derived from an EMBL/GenBank/DDBJ whole genome shotgun (WGS) entry which is preliminary data.</text>
</comment>
<dbReference type="PANTHER" id="PTHR30238">
    <property type="entry name" value="MEMBRANE BOUND PREDICTED REDOX MODULATOR"/>
    <property type="match status" value="1"/>
</dbReference>
<accession>A0A081L9E6</accession>
<protein>
    <submittedName>
        <fullName evidence="7">Membrane protein</fullName>
    </submittedName>
</protein>
<dbReference type="AlphaFoldDB" id="A0A081L9E6"/>
<feature type="transmembrane region" description="Helical" evidence="6">
    <location>
        <begin position="132"/>
        <end position="150"/>
    </location>
</feature>
<comment type="subcellular location">
    <subcellularLocation>
        <location evidence="1">Membrane</location>
        <topology evidence="1">Multi-pass membrane protein</topology>
    </subcellularLocation>
</comment>
<dbReference type="RefSeq" id="WP_034322892.1">
    <property type="nucleotide sequence ID" value="NZ_JBCMYH010000021.1"/>
</dbReference>
<evidence type="ECO:0000256" key="5">
    <source>
        <dbReference type="ARBA" id="ARBA00023136"/>
    </source>
</evidence>
<dbReference type="InterPro" id="IPR005496">
    <property type="entry name" value="Integral_membrane_TerC"/>
</dbReference>
<keyword evidence="4 6" id="KW-1133">Transmembrane helix</keyword>
<dbReference type="Pfam" id="PF03741">
    <property type="entry name" value="TerC"/>
    <property type="match status" value="1"/>
</dbReference>
<feature type="transmembrane region" description="Helical" evidence="6">
    <location>
        <begin position="108"/>
        <end position="126"/>
    </location>
</feature>
<feature type="transmembrane region" description="Helical" evidence="6">
    <location>
        <begin position="192"/>
        <end position="214"/>
    </location>
</feature>
<feature type="transmembrane region" description="Helical" evidence="6">
    <location>
        <begin position="162"/>
        <end position="180"/>
    </location>
</feature>
<keyword evidence="3 6" id="KW-0812">Transmembrane</keyword>